<reference evidence="7 8" key="1">
    <citation type="journal article" date="2018" name="Sci. Data">
        <title>The draft genome sequence of cork oak.</title>
        <authorList>
            <person name="Ramos A.M."/>
            <person name="Usie A."/>
            <person name="Barbosa P."/>
            <person name="Barros P.M."/>
            <person name="Capote T."/>
            <person name="Chaves I."/>
            <person name="Simoes F."/>
            <person name="Abreu I."/>
            <person name="Carrasquinho I."/>
            <person name="Faro C."/>
            <person name="Guimaraes J.B."/>
            <person name="Mendonca D."/>
            <person name="Nobrega F."/>
            <person name="Rodrigues L."/>
            <person name="Saibo N.J.M."/>
            <person name="Varela M.C."/>
            <person name="Egas C."/>
            <person name="Matos J."/>
            <person name="Miguel C.M."/>
            <person name="Oliveira M.M."/>
            <person name="Ricardo C.P."/>
            <person name="Goncalves S."/>
        </authorList>
    </citation>
    <scope>NUCLEOTIDE SEQUENCE [LARGE SCALE GENOMIC DNA]</scope>
    <source>
        <strain evidence="8">cv. HL8</strain>
    </source>
</reference>
<evidence type="ECO:0000256" key="3">
    <source>
        <dbReference type="ARBA" id="ARBA00047558"/>
    </source>
</evidence>
<dbReference type="PANTHER" id="PTHR32099:SF42">
    <property type="entry name" value="CYSTEINE-RICH RECEPTOR-LIKE PROTEIN KINASE 9-RELATED"/>
    <property type="match status" value="1"/>
</dbReference>
<dbReference type="FunFam" id="3.30.430.20:FF:000002">
    <property type="entry name" value="Cysteine-rich receptor-like protein kinase 10"/>
    <property type="match status" value="1"/>
</dbReference>
<keyword evidence="5" id="KW-0472">Membrane</keyword>
<evidence type="ECO:0000313" key="8">
    <source>
        <dbReference type="Proteomes" id="UP000237347"/>
    </source>
</evidence>
<feature type="domain" description="Gnk2-homologous" evidence="6">
    <location>
        <begin position="122"/>
        <end position="229"/>
    </location>
</feature>
<keyword evidence="8" id="KW-1185">Reference proteome</keyword>
<dbReference type="FunFam" id="3.30.430.20:FF:000013">
    <property type="entry name" value="Cysteine-rich RLK (RECEPTOR-like protein kinase) 23"/>
    <property type="match status" value="1"/>
</dbReference>
<gene>
    <name evidence="7" type="primary">CRK25_8</name>
    <name evidence="7" type="ORF">CFP56_025165</name>
</gene>
<feature type="transmembrane region" description="Helical" evidence="5">
    <location>
        <begin position="249"/>
        <end position="273"/>
    </location>
</feature>
<comment type="catalytic activity">
    <reaction evidence="4">
        <text>L-threonyl-[protein] + ATP = O-phospho-L-threonyl-[protein] + ADP + H(+)</text>
        <dbReference type="Rhea" id="RHEA:46608"/>
        <dbReference type="Rhea" id="RHEA-COMP:11060"/>
        <dbReference type="Rhea" id="RHEA-COMP:11605"/>
        <dbReference type="ChEBI" id="CHEBI:15378"/>
        <dbReference type="ChEBI" id="CHEBI:30013"/>
        <dbReference type="ChEBI" id="CHEBI:30616"/>
        <dbReference type="ChEBI" id="CHEBI:61977"/>
        <dbReference type="ChEBI" id="CHEBI:456216"/>
    </reaction>
</comment>
<evidence type="ECO:0000256" key="1">
    <source>
        <dbReference type="ARBA" id="ARBA00022729"/>
    </source>
</evidence>
<name>A0AAW0K558_QUESU</name>
<dbReference type="Pfam" id="PF01657">
    <property type="entry name" value="Stress-antifung"/>
    <property type="match status" value="2"/>
</dbReference>
<evidence type="ECO:0000256" key="2">
    <source>
        <dbReference type="ARBA" id="ARBA00022737"/>
    </source>
</evidence>
<evidence type="ECO:0000256" key="4">
    <source>
        <dbReference type="ARBA" id="ARBA00047951"/>
    </source>
</evidence>
<evidence type="ECO:0000256" key="5">
    <source>
        <dbReference type="SAM" id="Phobius"/>
    </source>
</evidence>
<dbReference type="InterPro" id="IPR038408">
    <property type="entry name" value="GNK2_sf"/>
</dbReference>
<comment type="catalytic activity">
    <reaction evidence="3">
        <text>L-seryl-[protein] + ATP = O-phospho-L-seryl-[protein] + ADP + H(+)</text>
        <dbReference type="Rhea" id="RHEA:17989"/>
        <dbReference type="Rhea" id="RHEA-COMP:9863"/>
        <dbReference type="Rhea" id="RHEA-COMP:11604"/>
        <dbReference type="ChEBI" id="CHEBI:15378"/>
        <dbReference type="ChEBI" id="CHEBI:29999"/>
        <dbReference type="ChEBI" id="CHEBI:30616"/>
        <dbReference type="ChEBI" id="CHEBI:83421"/>
        <dbReference type="ChEBI" id="CHEBI:456216"/>
    </reaction>
</comment>
<comment type="caution">
    <text evidence="7">The sequence shown here is derived from an EMBL/GenBank/DDBJ whole genome shotgun (WGS) entry which is preliminary data.</text>
</comment>
<dbReference type="AlphaFoldDB" id="A0AAW0K558"/>
<keyword evidence="1" id="KW-0732">Signal</keyword>
<dbReference type="InterPro" id="IPR002902">
    <property type="entry name" value="GNK2"/>
</dbReference>
<dbReference type="InterPro" id="IPR011009">
    <property type="entry name" value="Kinase-like_dom_sf"/>
</dbReference>
<dbReference type="Gene3D" id="3.30.430.20">
    <property type="entry name" value="Gnk2 domain, C-X8-C-X2-C motif"/>
    <property type="match status" value="2"/>
</dbReference>
<dbReference type="EMBL" id="PKMF04000397">
    <property type="protein sequence ID" value="KAK7833835.1"/>
    <property type="molecule type" value="Genomic_DNA"/>
</dbReference>
<keyword evidence="2" id="KW-0677">Repeat</keyword>
<feature type="domain" description="Gnk2-homologous" evidence="6">
    <location>
        <begin position="13"/>
        <end position="117"/>
    </location>
</feature>
<accession>A0AAW0K558</accession>
<dbReference type="Gene3D" id="1.10.510.10">
    <property type="entry name" value="Transferase(Phosphotransferase) domain 1"/>
    <property type="match status" value="1"/>
</dbReference>
<evidence type="ECO:0000313" key="7">
    <source>
        <dbReference type="EMBL" id="KAK7833835.1"/>
    </source>
</evidence>
<dbReference type="GO" id="GO:0016301">
    <property type="term" value="F:kinase activity"/>
    <property type="evidence" value="ECO:0007669"/>
    <property type="project" value="UniProtKB-KW"/>
</dbReference>
<evidence type="ECO:0000259" key="6">
    <source>
        <dbReference type="PROSITE" id="PS51473"/>
    </source>
</evidence>
<dbReference type="PROSITE" id="PS51473">
    <property type="entry name" value="GNK2"/>
    <property type="match status" value="2"/>
</dbReference>
<dbReference type="Proteomes" id="UP000237347">
    <property type="component" value="Unassembled WGS sequence"/>
</dbReference>
<protein>
    <submittedName>
        <fullName evidence="7">Cysteine-rich receptor-like protein kinase 25</fullName>
    </submittedName>
</protein>
<keyword evidence="5" id="KW-1133">Transmembrane helix</keyword>
<keyword evidence="5" id="KW-0812">Transmembrane</keyword>
<dbReference type="SUPFAM" id="SSF56112">
    <property type="entry name" value="Protein kinase-like (PK-like)"/>
    <property type="match status" value="1"/>
</dbReference>
<organism evidence="7 8">
    <name type="scientific">Quercus suber</name>
    <name type="common">Cork oak</name>
    <dbReference type="NCBI Taxonomy" id="58331"/>
    <lineage>
        <taxon>Eukaryota</taxon>
        <taxon>Viridiplantae</taxon>
        <taxon>Streptophyta</taxon>
        <taxon>Embryophyta</taxon>
        <taxon>Tracheophyta</taxon>
        <taxon>Spermatophyta</taxon>
        <taxon>Magnoliopsida</taxon>
        <taxon>eudicotyledons</taxon>
        <taxon>Gunneridae</taxon>
        <taxon>Pentapetalae</taxon>
        <taxon>rosids</taxon>
        <taxon>fabids</taxon>
        <taxon>Fagales</taxon>
        <taxon>Fagaceae</taxon>
        <taxon>Quercus</taxon>
    </lineage>
</organism>
<sequence>MNLLNHTTESAPTYASHSCSNSSFFTPNSTYQANLDLLLSALSSNSTNQDGFFKTQVGQNQPNIVTGLFLCRADLTPTACKDCISVATKDIQKRCPLDKVVLIWYDECTLRYSNETFLNNLVPYVNFFTTNQSVVELDQFNGLLASTMKSLAQRAANSQSNKKFATAVDKFTSSLTLYSLVQCTPELSVSECLTCLDSAIASLPTCCNGKQGGKVLLPSSNVRYELYPFFNSTASSPALPPGGKKLSSITIVAIVIPIAVSVVLLFIGCCFFCRRARKKYNTLPDENDELDELHIYNEFLQAWKQWRNGTPLELLDPSLRNSYSRNEVIRCIHMGLLCVQENPANRPTMATIALMLNSYSVTLPLPQQPAFLHRSRAKLNKPITELESDQHTSQSNGW</sequence>
<dbReference type="PANTHER" id="PTHR32099">
    <property type="entry name" value="CYSTEINE-RICH REPEAT SECRETORY PROTEIN"/>
    <property type="match status" value="1"/>
</dbReference>
<proteinExistence type="predicted"/>
<dbReference type="CDD" id="cd23509">
    <property type="entry name" value="Gnk2-like"/>
    <property type="match status" value="2"/>
</dbReference>